<dbReference type="FunFam" id="3.40.50.300:FF:000997">
    <property type="entry name" value="Multidrug resistance-associated protein 1"/>
    <property type="match status" value="1"/>
</dbReference>
<keyword evidence="2" id="KW-0813">Transport</keyword>
<dbReference type="InterPro" id="IPR017871">
    <property type="entry name" value="ABC_transporter-like_CS"/>
</dbReference>
<dbReference type="InterPro" id="IPR027417">
    <property type="entry name" value="P-loop_NTPase"/>
</dbReference>
<dbReference type="SMART" id="SM00382">
    <property type="entry name" value="AAA"/>
    <property type="match status" value="2"/>
</dbReference>
<evidence type="ECO:0000256" key="8">
    <source>
        <dbReference type="SAM" id="MobiDB-lite"/>
    </source>
</evidence>
<dbReference type="CDD" id="cd18597">
    <property type="entry name" value="ABC_6TM_YOR1_D1_like"/>
    <property type="match status" value="1"/>
</dbReference>
<evidence type="ECO:0000313" key="13">
    <source>
        <dbReference type="Proteomes" id="UP000011096"/>
    </source>
</evidence>
<feature type="domain" description="ABC transporter" evidence="10">
    <location>
        <begin position="522"/>
        <end position="770"/>
    </location>
</feature>
<dbReference type="InterPro" id="IPR036640">
    <property type="entry name" value="ABC1_TM_sf"/>
</dbReference>
<dbReference type="CDD" id="cd18606">
    <property type="entry name" value="ABC_6TM_YOR1_D2_like"/>
    <property type="match status" value="1"/>
</dbReference>
<evidence type="ECO:0000256" key="2">
    <source>
        <dbReference type="ARBA" id="ARBA00022448"/>
    </source>
</evidence>
<organism evidence="12 13">
    <name type="scientific">Colletotrichum fructicola (strain Nara gc5)</name>
    <name type="common">Anthracnose fungus</name>
    <name type="synonym">Colletotrichum gloeosporioides (strain Nara gc5)</name>
    <dbReference type="NCBI Taxonomy" id="1213859"/>
    <lineage>
        <taxon>Eukaryota</taxon>
        <taxon>Fungi</taxon>
        <taxon>Dikarya</taxon>
        <taxon>Ascomycota</taxon>
        <taxon>Pezizomycotina</taxon>
        <taxon>Sordariomycetes</taxon>
        <taxon>Hypocreomycetidae</taxon>
        <taxon>Glomerellales</taxon>
        <taxon>Glomerellaceae</taxon>
        <taxon>Colletotrichum</taxon>
        <taxon>Colletotrichum gloeosporioides species complex</taxon>
    </lineage>
</organism>
<feature type="region of interest" description="Disordered" evidence="8">
    <location>
        <begin position="282"/>
        <end position="301"/>
    </location>
</feature>
<dbReference type="PROSITE" id="PS00211">
    <property type="entry name" value="ABC_TRANSPORTER_1"/>
    <property type="match status" value="2"/>
</dbReference>
<comment type="caution">
    <text evidence="12">The sequence shown here is derived from an EMBL/GenBank/DDBJ whole genome shotgun (WGS) entry which is preliminary data.</text>
</comment>
<feature type="transmembrane region" description="Helical" evidence="9">
    <location>
        <begin position="153"/>
        <end position="177"/>
    </location>
</feature>
<feature type="transmembrane region" description="Helical" evidence="9">
    <location>
        <begin position="840"/>
        <end position="869"/>
    </location>
</feature>
<dbReference type="CDD" id="cd03244">
    <property type="entry name" value="ABCC_MRP_domain2"/>
    <property type="match status" value="1"/>
</dbReference>
<dbReference type="Pfam" id="PF00664">
    <property type="entry name" value="ABC_membrane"/>
    <property type="match status" value="2"/>
</dbReference>
<dbReference type="FunCoup" id="A0A7J6IUW2">
    <property type="interactions" value="248"/>
</dbReference>
<accession>A0A7J6IUW2</accession>
<feature type="transmembrane region" description="Helical" evidence="9">
    <location>
        <begin position="956"/>
        <end position="974"/>
    </location>
</feature>
<gene>
    <name evidence="12" type="primary">fer6-0</name>
    <name evidence="12" type="ORF">CGGC5_v011452</name>
</gene>
<feature type="transmembrane region" description="Helical" evidence="9">
    <location>
        <begin position="881"/>
        <end position="906"/>
    </location>
</feature>
<dbReference type="InterPro" id="IPR003593">
    <property type="entry name" value="AAA+_ATPase"/>
</dbReference>
<protein>
    <submittedName>
        <fullName evidence="12">Multidrug resistance protein fer6</fullName>
    </submittedName>
</protein>
<dbReference type="SUPFAM" id="SSF52540">
    <property type="entry name" value="P-loop containing nucleoside triphosphate hydrolases"/>
    <property type="match status" value="2"/>
</dbReference>
<keyword evidence="3 9" id="KW-0812">Transmembrane</keyword>
<keyword evidence="6 9" id="KW-1133">Transmembrane helix</keyword>
<evidence type="ECO:0000256" key="3">
    <source>
        <dbReference type="ARBA" id="ARBA00022692"/>
    </source>
</evidence>
<sequence>MLLGKPSKGEKNAGVIYSSEQQPAGQVEAQPIDASSTEPSSESASTSGRKQRNWSQRLNPLKTKYVPLVPDRRQPSLEAGAGFFSRLLFTWVTPLMHVGYQRPLEQNDIWEVNPERSAEVLEVKFRAAFQRHTASGSSRPLLRALLSTFKKEFVVGALCQLGSTVASTISPFLLKYLIAFATEAYNAAKNGSSAPNIGYGVGLVIIITFLQIVMTLSINHFLYFGMTVGGEARAVLMSVIFDKAMKISGRAKAGGSSDVALPPGDVAPGSDEEKKWYKKLLGTKQKQDKPKKPEAKSEGESGWSNGRIVNLMSTDTYRIDTASGFFHLLWGSPLNIVITMVLLLINLTYSALPGLGLLFICSPALGLAFKALFKRRFAINQITDARVSLTQEVMQAMRFVKLFGWETSFLGRIDEIRKKEIRSIQILMSIRDGIQAVSMSMPVFASMLSFITYSLTSHSLNPAPIFSSLALFNNLRMPLNMLPMVIGQAVDALASVKRIEEFLLAEESTDDVQYDYNGQNAITVEDATFTWEQTLAQAREGLSDREDSPGARTPSTITMLEPFHIPNLNLAIGRSELVAVIGSVGSGKTSLLAALAGEMRQTGGCLTLGSTRAFCPQYAWIQNASVRDNIIFGRDFDREWYDKVTKACALRTDFEMLPDGDRTEIGERGITVSGGQKQRINIARAIYFNADIVLMDDPLSAVDIHVGKQIMDKAICGLLSNKCRVLATHQLHVLNRSDRIIWLDEGHIKAEGSYEELMSGNEEFEKLMELTHVDEQASEFHGSQQDPNAVTAEEPVNEEEKLVKIETHKSTAALMQAEERALDAVSWSVYGAYIRASGSILVAPLVIGFLVLAQGCNIMTSLWLSWWTADQFSNVDEDTYIAVYAGLGAAQAILMFCFAVSISIFGTRASKVMLNRAMTKVLRAPMSFFDTTPLGRITNRFSKDIDVMDNTLTDSLRMYLLTISMLLSTMALILAYYYYFVAALVPLLIIFLFSANYYRSSAREIKRHEAILRSHVFAKFSEAVYGTSTIRAYGLRDQFTAVLRKQIDGFDGAYFLTFGNQRWLSLRLDAIGLVTIFVLGMLVVTSRFTVNPSIGGLVLSYMLGIMGQFQFAVRQMAEVENDMNNTERIHYYGTGLEEEAPLHIGEGMPKSWPSQGEIVFDHVQMRYRAGLPLVLKDIHMHIKGGERLGVVGRTGAGKSSIMSMLFRLVEISSGSITIDGVNISTIGLQDLRSRLAIIPQDPTLFKGTIRSNLDPFDEHSDTELWAALRQANLVTDTSSPGALGLQSVVEEEGLNFSLGQRQLMALARALVRDAKIIVCDEATSSVDLATDQKVQQTMESFRGKTLLCIAHRLETIIGYDRICVLDKGEVAELGTPLELFDKGGMFTSMCEKGSIKRADILEKMTSK</sequence>
<dbReference type="PROSITE" id="PS50893">
    <property type="entry name" value="ABC_TRANSPORTER_2"/>
    <property type="match status" value="2"/>
</dbReference>
<reference evidence="12 13" key="2">
    <citation type="submission" date="2020-04" db="EMBL/GenBank/DDBJ databases">
        <title>Genome sequencing and assembly of multiple isolates from the Colletotrichum gloeosporioides species complex.</title>
        <authorList>
            <person name="Gan P."/>
            <person name="Shirasu K."/>
        </authorList>
    </citation>
    <scope>NUCLEOTIDE SEQUENCE [LARGE SCALE GENOMIC DNA]</scope>
    <source>
        <strain evidence="12 13">Nara gc5</strain>
    </source>
</reference>
<evidence type="ECO:0000313" key="12">
    <source>
        <dbReference type="EMBL" id="KAF4480903.1"/>
    </source>
</evidence>
<feature type="compositionally biased region" description="Basic and acidic residues" evidence="8">
    <location>
        <begin position="285"/>
        <end position="299"/>
    </location>
</feature>
<dbReference type="Proteomes" id="UP000011096">
    <property type="component" value="Unassembled WGS sequence"/>
</dbReference>
<dbReference type="Gene3D" id="3.40.50.300">
    <property type="entry name" value="P-loop containing nucleotide triphosphate hydrolases"/>
    <property type="match status" value="2"/>
</dbReference>
<dbReference type="PANTHER" id="PTHR24223">
    <property type="entry name" value="ATP-BINDING CASSETTE SUB-FAMILY C"/>
    <property type="match status" value="1"/>
</dbReference>
<feature type="domain" description="ABC transmembrane type-1" evidence="11">
    <location>
        <begin position="154"/>
        <end position="491"/>
    </location>
</feature>
<dbReference type="GO" id="GO:0016020">
    <property type="term" value="C:membrane"/>
    <property type="evidence" value="ECO:0007669"/>
    <property type="project" value="UniProtKB-SubCell"/>
</dbReference>
<evidence type="ECO:0000256" key="7">
    <source>
        <dbReference type="ARBA" id="ARBA00023136"/>
    </source>
</evidence>
<keyword evidence="4" id="KW-0547">Nucleotide-binding</keyword>
<proteinExistence type="predicted"/>
<dbReference type="FunFam" id="3.40.50.300:FF:000565">
    <property type="entry name" value="ABC bile acid transporter"/>
    <property type="match status" value="1"/>
</dbReference>
<dbReference type="Pfam" id="PF00005">
    <property type="entry name" value="ABC_tran"/>
    <property type="match status" value="2"/>
</dbReference>
<dbReference type="InterPro" id="IPR050173">
    <property type="entry name" value="ABC_transporter_C-like"/>
</dbReference>
<evidence type="ECO:0000256" key="9">
    <source>
        <dbReference type="SAM" id="Phobius"/>
    </source>
</evidence>
<evidence type="ECO:0000256" key="4">
    <source>
        <dbReference type="ARBA" id="ARBA00022741"/>
    </source>
</evidence>
<name>A0A7J6IUW2_COLFN</name>
<evidence type="ECO:0000259" key="11">
    <source>
        <dbReference type="PROSITE" id="PS50929"/>
    </source>
</evidence>
<dbReference type="FunFam" id="1.20.1560.10:FF:000010">
    <property type="entry name" value="Multidrug resistance-associated ABC transporter"/>
    <property type="match status" value="1"/>
</dbReference>
<feature type="region of interest" description="Disordered" evidence="8">
    <location>
        <begin position="1"/>
        <end position="56"/>
    </location>
</feature>
<feature type="domain" description="ABC transmembrane type-1" evidence="11">
    <location>
        <begin position="845"/>
        <end position="1121"/>
    </location>
</feature>
<feature type="transmembrane region" description="Helical" evidence="9">
    <location>
        <begin position="980"/>
        <end position="998"/>
    </location>
</feature>
<feature type="compositionally biased region" description="Low complexity" evidence="8">
    <location>
        <begin position="34"/>
        <end position="47"/>
    </location>
</feature>
<evidence type="ECO:0000256" key="6">
    <source>
        <dbReference type="ARBA" id="ARBA00022989"/>
    </source>
</evidence>
<dbReference type="PANTHER" id="PTHR24223:SF464">
    <property type="entry name" value="ABC-TYPE TRANSPORTER CICA"/>
    <property type="match status" value="1"/>
</dbReference>
<comment type="subcellular location">
    <subcellularLocation>
        <location evidence="1">Membrane</location>
        <topology evidence="1">Multi-pass membrane protein</topology>
    </subcellularLocation>
</comment>
<dbReference type="Gene3D" id="1.20.1560.10">
    <property type="entry name" value="ABC transporter type 1, transmembrane domain"/>
    <property type="match status" value="2"/>
</dbReference>
<dbReference type="GeneID" id="43616725"/>
<feature type="transmembrane region" description="Helical" evidence="9">
    <location>
        <begin position="351"/>
        <end position="373"/>
    </location>
</feature>
<dbReference type="PROSITE" id="PS50929">
    <property type="entry name" value="ABC_TM1F"/>
    <property type="match status" value="2"/>
</dbReference>
<feature type="domain" description="ABC transporter" evidence="10">
    <location>
        <begin position="1158"/>
        <end position="1392"/>
    </location>
</feature>
<feature type="transmembrane region" description="Helical" evidence="9">
    <location>
        <begin position="325"/>
        <end position="345"/>
    </location>
</feature>
<dbReference type="GO" id="GO:0140359">
    <property type="term" value="F:ABC-type transporter activity"/>
    <property type="evidence" value="ECO:0007669"/>
    <property type="project" value="InterPro"/>
</dbReference>
<feature type="transmembrane region" description="Helical" evidence="9">
    <location>
        <begin position="1070"/>
        <end position="1088"/>
    </location>
</feature>
<evidence type="ECO:0000259" key="10">
    <source>
        <dbReference type="PROSITE" id="PS50893"/>
    </source>
</evidence>
<evidence type="ECO:0000256" key="5">
    <source>
        <dbReference type="ARBA" id="ARBA00022840"/>
    </source>
</evidence>
<dbReference type="OrthoDB" id="6500128at2759"/>
<dbReference type="RefSeq" id="XP_031888126.1">
    <property type="nucleotide sequence ID" value="XM_032032685.1"/>
</dbReference>
<dbReference type="CDD" id="cd03250">
    <property type="entry name" value="ABCC_MRP_domain1"/>
    <property type="match status" value="1"/>
</dbReference>
<dbReference type="GO" id="GO:0016887">
    <property type="term" value="F:ATP hydrolysis activity"/>
    <property type="evidence" value="ECO:0007669"/>
    <property type="project" value="InterPro"/>
</dbReference>
<dbReference type="InParanoid" id="A0A7J6IUW2"/>
<keyword evidence="7 9" id="KW-0472">Membrane</keyword>
<feature type="transmembrane region" description="Helical" evidence="9">
    <location>
        <begin position="197"/>
        <end position="216"/>
    </location>
</feature>
<evidence type="ECO:0000256" key="1">
    <source>
        <dbReference type="ARBA" id="ARBA00004141"/>
    </source>
</evidence>
<keyword evidence="5" id="KW-0067">ATP-binding</keyword>
<reference evidence="12 13" key="1">
    <citation type="submission" date="2012-08" db="EMBL/GenBank/DDBJ databases">
        <authorList>
            <person name="Gan P.H.P."/>
            <person name="Ikeda K."/>
            <person name="Irieda H."/>
            <person name="Narusaka M."/>
            <person name="O'Connell R.J."/>
            <person name="Narusaka Y."/>
            <person name="Takano Y."/>
            <person name="Kubo Y."/>
            <person name="Shirasu K."/>
        </authorList>
    </citation>
    <scope>NUCLEOTIDE SEQUENCE [LARGE SCALE GENOMIC DNA]</scope>
    <source>
        <strain evidence="12 13">Nara gc5</strain>
    </source>
</reference>
<dbReference type="SUPFAM" id="SSF90123">
    <property type="entry name" value="ABC transporter transmembrane region"/>
    <property type="match status" value="2"/>
</dbReference>
<dbReference type="InterPro" id="IPR003439">
    <property type="entry name" value="ABC_transporter-like_ATP-bd"/>
</dbReference>
<dbReference type="EMBL" id="ANPB02000006">
    <property type="protein sequence ID" value="KAF4480903.1"/>
    <property type="molecule type" value="Genomic_DNA"/>
</dbReference>
<dbReference type="InterPro" id="IPR011527">
    <property type="entry name" value="ABC1_TM_dom"/>
</dbReference>
<dbReference type="GO" id="GO:0005524">
    <property type="term" value="F:ATP binding"/>
    <property type="evidence" value="ECO:0007669"/>
    <property type="project" value="UniProtKB-KW"/>
</dbReference>
<keyword evidence="13" id="KW-1185">Reference proteome</keyword>